<dbReference type="RefSeq" id="WP_188426669.1">
    <property type="nucleotide sequence ID" value="NZ_BMCH01000005.1"/>
</dbReference>
<reference evidence="2" key="1">
    <citation type="journal article" date="2019" name="Int. J. Syst. Evol. Microbiol.">
        <title>The Global Catalogue of Microorganisms (GCM) 10K type strain sequencing project: providing services to taxonomists for standard genome sequencing and annotation.</title>
        <authorList>
            <consortium name="The Broad Institute Genomics Platform"/>
            <consortium name="The Broad Institute Genome Sequencing Center for Infectious Disease"/>
            <person name="Wu L."/>
            <person name="Ma J."/>
        </authorList>
    </citation>
    <scope>NUCLEOTIDE SEQUENCE [LARGE SCALE GENOMIC DNA]</scope>
    <source>
        <strain evidence="2">CCM 7132</strain>
    </source>
</reference>
<proteinExistence type="predicted"/>
<keyword evidence="2" id="KW-1185">Reference proteome</keyword>
<evidence type="ECO:0008006" key="3">
    <source>
        <dbReference type="Google" id="ProtNLM"/>
    </source>
</evidence>
<dbReference type="EMBL" id="BMCH01000005">
    <property type="protein sequence ID" value="GGC34729.1"/>
    <property type="molecule type" value="Genomic_DNA"/>
</dbReference>
<comment type="caution">
    <text evidence="1">The sequence shown here is derived from an EMBL/GenBank/DDBJ whole genome shotgun (WGS) entry which is preliminary data.</text>
</comment>
<dbReference type="Proteomes" id="UP000637769">
    <property type="component" value="Unassembled WGS sequence"/>
</dbReference>
<evidence type="ECO:0000313" key="2">
    <source>
        <dbReference type="Proteomes" id="UP000637769"/>
    </source>
</evidence>
<name>A0ABQ1M6Y4_9PROT</name>
<sequence length="66" mass="7402">MKIQVTSDDVSLFHLALRYFSDAMQWWRIAEKNGLSDPDLTCFDAPVQIILPDESVSYGSEGLPPS</sequence>
<organism evidence="1 2">
    <name type="scientific">Asaia siamensis</name>
    <dbReference type="NCBI Taxonomy" id="110479"/>
    <lineage>
        <taxon>Bacteria</taxon>
        <taxon>Pseudomonadati</taxon>
        <taxon>Pseudomonadota</taxon>
        <taxon>Alphaproteobacteria</taxon>
        <taxon>Acetobacterales</taxon>
        <taxon>Acetobacteraceae</taxon>
        <taxon>Asaia</taxon>
    </lineage>
</organism>
<evidence type="ECO:0000313" key="1">
    <source>
        <dbReference type="EMBL" id="GGC34729.1"/>
    </source>
</evidence>
<accession>A0ABQ1M6Y4</accession>
<gene>
    <name evidence="1" type="ORF">GCM10007207_20310</name>
</gene>
<protein>
    <recommendedName>
        <fullName evidence="3">LysM domain-containing protein</fullName>
    </recommendedName>
</protein>